<organism evidence="17">
    <name type="scientific">Homalodisca liturata</name>
    <dbReference type="NCBI Taxonomy" id="320908"/>
    <lineage>
        <taxon>Eukaryota</taxon>
        <taxon>Metazoa</taxon>
        <taxon>Ecdysozoa</taxon>
        <taxon>Arthropoda</taxon>
        <taxon>Hexapoda</taxon>
        <taxon>Insecta</taxon>
        <taxon>Pterygota</taxon>
        <taxon>Neoptera</taxon>
        <taxon>Paraneoptera</taxon>
        <taxon>Hemiptera</taxon>
        <taxon>Auchenorrhyncha</taxon>
        <taxon>Membracoidea</taxon>
        <taxon>Cicadellidae</taxon>
        <taxon>Cicadellinae</taxon>
        <taxon>Proconiini</taxon>
        <taxon>Homalodisca</taxon>
    </lineage>
</organism>
<feature type="domain" description="SH3" evidence="15">
    <location>
        <begin position="238"/>
        <end position="303"/>
    </location>
</feature>
<evidence type="ECO:0000256" key="10">
    <source>
        <dbReference type="ARBA" id="ARBA00052011"/>
    </source>
</evidence>
<dbReference type="PROSITE" id="PS50030">
    <property type="entry name" value="UBA"/>
    <property type="match status" value="1"/>
</dbReference>
<name>A0A1B6ITE9_9HEMI</name>
<dbReference type="FunFam" id="1.10.8.10:FF:000053">
    <property type="entry name" value="Ubiquitin-associated and SH3 domain-containing, A"/>
    <property type="match status" value="1"/>
</dbReference>
<evidence type="ECO:0000256" key="13">
    <source>
        <dbReference type="PROSITE-ProRule" id="PRU00192"/>
    </source>
</evidence>
<evidence type="ECO:0000256" key="7">
    <source>
        <dbReference type="ARBA" id="ARBA00023242"/>
    </source>
</evidence>
<dbReference type="GO" id="GO:0005634">
    <property type="term" value="C:nucleus"/>
    <property type="evidence" value="ECO:0007669"/>
    <property type="project" value="UniProtKB-SubCell"/>
</dbReference>
<comment type="catalytic activity">
    <reaction evidence="8">
        <text>20-hydroxyecdysone 22-phosphate + H2O = 20-hydroxyecdysone + phosphate</text>
        <dbReference type="Rhea" id="RHEA:63580"/>
        <dbReference type="ChEBI" id="CHEBI:15377"/>
        <dbReference type="ChEBI" id="CHEBI:16587"/>
        <dbReference type="ChEBI" id="CHEBI:43474"/>
        <dbReference type="ChEBI" id="CHEBI:147382"/>
    </reaction>
</comment>
<keyword evidence="7" id="KW-0539">Nucleus</keyword>
<dbReference type="FunFam" id="3.40.50.1240:FF:000032">
    <property type="entry name" value="Blast:Protein UBASH3A homolog"/>
    <property type="match status" value="1"/>
</dbReference>
<sequence>MAELPPRKNPTPTRISKQHSTPLQTLLQMGFPKHRAEKALAATGHRGVQLASDWLLAHVNDPTLDDNCPREYILYACPTGPLLDQLQMFWEKSRSSCGWNGAHNYLPHITLVSLFKAPDESSQQLVRTMLQIVESQKSNLPESFKLELYMSENFMGFFVDNHQADVLKNIARQFVKEVSGATGSATLEPHVKSLHLTLAYQFLTVQFPELKTLVEKYLSPDTPGRWELRIYSRDPRVSNKQVHKVLYSHVPREPDELELMIGDFIYLNKEDIEKSPDGWVQGISWLTGCTGYLPINYTEHTAESDAWTLHKTCGLWKDGWAEASDEEDSSVNLSRQLAAMSLAYGSSESNFSQLPKETGTASVSDSPRQLYIMRHGERVDFAFGKWIPYCFSEGGEYCRKDLNMPAGVPQRCGGPDCFTADCPLTSVGELQARLTGEGMKNTGVSISHVFVSPSLRCVQTAHNVLLGLGMQKKLQLFVEPGLFEWLVWHKARFPEWLTLEELAAEGYNVNQAYKPIVSIETITQTDRSETIEQFYDRSATVTQAILENTLAAGGGNILIVGHAASLDVCTRKLVGATPRDCKDMNNLLRKIPYCSLTVAQQVSPDVDKPWQLVEAPFPPITHCNNPRFDWRVLLT</sequence>
<evidence type="ECO:0000256" key="12">
    <source>
        <dbReference type="ARBA" id="ARBA00083868"/>
    </source>
</evidence>
<comment type="catalytic activity">
    <reaction evidence="9">
        <text>2-deoxyecdysone 22-phosphate + H2O = 2-deoxyecdysone + phosphate</text>
        <dbReference type="Rhea" id="RHEA:63584"/>
        <dbReference type="ChEBI" id="CHEBI:15377"/>
        <dbReference type="ChEBI" id="CHEBI:19566"/>
        <dbReference type="ChEBI" id="CHEBI:43474"/>
        <dbReference type="ChEBI" id="CHEBI:147386"/>
    </reaction>
</comment>
<dbReference type="Pfam" id="PF00300">
    <property type="entry name" value="His_Phos_1"/>
    <property type="match status" value="1"/>
</dbReference>
<reference evidence="17" key="1">
    <citation type="submission" date="2015-11" db="EMBL/GenBank/DDBJ databases">
        <title>De novo transcriptome assembly of four potential Pierce s Disease insect vectors from Arizona vineyards.</title>
        <authorList>
            <person name="Tassone E.E."/>
        </authorList>
    </citation>
    <scope>NUCLEOTIDE SEQUENCE</scope>
</reference>
<evidence type="ECO:0000256" key="3">
    <source>
        <dbReference type="ARBA" id="ARBA00022443"/>
    </source>
</evidence>
<evidence type="ECO:0000256" key="9">
    <source>
        <dbReference type="ARBA" id="ARBA00051991"/>
    </source>
</evidence>
<evidence type="ECO:0000256" key="8">
    <source>
        <dbReference type="ARBA" id="ARBA00050567"/>
    </source>
</evidence>
<dbReference type="Pfam" id="PF22562">
    <property type="entry name" value="UBA_7"/>
    <property type="match status" value="1"/>
</dbReference>
<dbReference type="PROSITE" id="PS50002">
    <property type="entry name" value="SH3"/>
    <property type="match status" value="1"/>
</dbReference>
<dbReference type="CDD" id="cd11791">
    <property type="entry name" value="SH3_UBASH3"/>
    <property type="match status" value="1"/>
</dbReference>
<feature type="compositionally biased region" description="Polar residues" evidence="14">
    <location>
        <begin position="10"/>
        <end position="21"/>
    </location>
</feature>
<feature type="domain" description="UBA" evidence="16">
    <location>
        <begin position="14"/>
        <end position="58"/>
    </location>
</feature>
<dbReference type="SUPFAM" id="SSF50044">
    <property type="entry name" value="SH3-domain"/>
    <property type="match status" value="1"/>
</dbReference>
<dbReference type="InterPro" id="IPR015940">
    <property type="entry name" value="UBA"/>
</dbReference>
<keyword evidence="4" id="KW-0963">Cytoplasm</keyword>
<dbReference type="PANTHER" id="PTHR16469:SF27">
    <property type="entry name" value="UBIQUITIN-ASSOCIATED AND SH3 DOMAIN-CONTAINING BA-RELATED"/>
    <property type="match status" value="1"/>
</dbReference>
<evidence type="ECO:0000256" key="4">
    <source>
        <dbReference type="ARBA" id="ARBA00022490"/>
    </source>
</evidence>
<dbReference type="InterPro" id="IPR013078">
    <property type="entry name" value="His_Pase_superF_clade-1"/>
</dbReference>
<comment type="catalytic activity">
    <reaction evidence="10">
        <text>ecdysone 22-phosphate + H2O = ecdysone + phosphate</text>
        <dbReference type="Rhea" id="RHEA:63576"/>
        <dbReference type="ChEBI" id="CHEBI:15377"/>
        <dbReference type="ChEBI" id="CHEBI:16688"/>
        <dbReference type="ChEBI" id="CHEBI:43474"/>
        <dbReference type="ChEBI" id="CHEBI:147380"/>
    </reaction>
</comment>
<dbReference type="GO" id="GO:0102531">
    <property type="term" value="F:ecdysteroid-phosphate phosphatase activity"/>
    <property type="evidence" value="ECO:0007669"/>
    <property type="project" value="UniProtKB-ARBA"/>
</dbReference>
<dbReference type="SMART" id="SM00855">
    <property type="entry name" value="PGAM"/>
    <property type="match status" value="1"/>
</dbReference>
<evidence type="ECO:0000256" key="2">
    <source>
        <dbReference type="ARBA" id="ARBA00004514"/>
    </source>
</evidence>
<evidence type="ECO:0000313" key="17">
    <source>
        <dbReference type="EMBL" id="JAS90214.1"/>
    </source>
</evidence>
<keyword evidence="3 13" id="KW-0728">SH3 domain</keyword>
<dbReference type="AlphaFoldDB" id="A0A1B6ITE9"/>
<dbReference type="InterPro" id="IPR051710">
    <property type="entry name" value="Phosphatase_SH3-domain"/>
</dbReference>
<dbReference type="PANTHER" id="PTHR16469">
    <property type="entry name" value="UBIQUITIN-ASSOCIATED AND SH3 DOMAIN-CONTAINING BA-RELATED"/>
    <property type="match status" value="1"/>
</dbReference>
<feature type="region of interest" description="Disordered" evidence="14">
    <location>
        <begin position="1"/>
        <end position="21"/>
    </location>
</feature>
<dbReference type="CDD" id="cd07067">
    <property type="entry name" value="HP_PGM_like"/>
    <property type="match status" value="1"/>
</dbReference>
<dbReference type="EMBL" id="GECU01017492">
    <property type="protein sequence ID" value="JAS90214.1"/>
    <property type="molecule type" value="Transcribed_RNA"/>
</dbReference>
<comment type="subcellular location">
    <subcellularLocation>
        <location evidence="2">Cytoplasm</location>
        <location evidence="2">Cytosol</location>
    </subcellularLocation>
    <subcellularLocation>
        <location evidence="1">Nucleus</location>
    </subcellularLocation>
</comment>
<evidence type="ECO:0000259" key="15">
    <source>
        <dbReference type="PROSITE" id="PS50002"/>
    </source>
</evidence>
<keyword evidence="6" id="KW-0904">Protein phosphatase</keyword>
<dbReference type="Gene3D" id="3.90.1140.10">
    <property type="entry name" value="Cyclic phosphodiesterase"/>
    <property type="match status" value="1"/>
</dbReference>
<protein>
    <recommendedName>
        <fullName evidence="11">Ecdysteroid-phosphate phosphatase</fullName>
    </recommendedName>
    <alternativeName>
        <fullName evidence="12">Protein UBASH3A homolog</fullName>
    </alternativeName>
</protein>
<dbReference type="InterPro" id="IPR009060">
    <property type="entry name" value="UBA-like_sf"/>
</dbReference>
<dbReference type="InterPro" id="IPR029033">
    <property type="entry name" value="His_PPase_superfam"/>
</dbReference>
<dbReference type="CDD" id="cd14301">
    <property type="entry name" value="UBA_UBS3B"/>
    <property type="match status" value="1"/>
</dbReference>
<evidence type="ECO:0000256" key="6">
    <source>
        <dbReference type="ARBA" id="ARBA00022912"/>
    </source>
</evidence>
<dbReference type="Gene3D" id="2.30.30.40">
    <property type="entry name" value="SH3 Domains"/>
    <property type="match status" value="1"/>
</dbReference>
<dbReference type="GO" id="GO:0004721">
    <property type="term" value="F:phosphoprotein phosphatase activity"/>
    <property type="evidence" value="ECO:0007669"/>
    <property type="project" value="UniProtKB-KW"/>
</dbReference>
<keyword evidence="5" id="KW-0378">Hydrolase</keyword>
<evidence type="ECO:0000256" key="14">
    <source>
        <dbReference type="SAM" id="MobiDB-lite"/>
    </source>
</evidence>
<dbReference type="GO" id="GO:0005829">
    <property type="term" value="C:cytosol"/>
    <property type="evidence" value="ECO:0007669"/>
    <property type="project" value="UniProtKB-SubCell"/>
</dbReference>
<dbReference type="SUPFAM" id="SSF46934">
    <property type="entry name" value="UBA-like"/>
    <property type="match status" value="1"/>
</dbReference>
<dbReference type="Gene3D" id="3.40.50.1240">
    <property type="entry name" value="Phosphoglycerate mutase-like"/>
    <property type="match status" value="1"/>
</dbReference>
<dbReference type="SMART" id="SM00326">
    <property type="entry name" value="SH3"/>
    <property type="match status" value="1"/>
</dbReference>
<proteinExistence type="predicted"/>
<evidence type="ECO:0000256" key="11">
    <source>
        <dbReference type="ARBA" id="ARBA00074288"/>
    </source>
</evidence>
<dbReference type="FunFam" id="2.30.30.40:FF:000052">
    <property type="entry name" value="Ubiquitin-associated and SH3 domain-containing protein B"/>
    <property type="match status" value="1"/>
</dbReference>
<evidence type="ECO:0000256" key="1">
    <source>
        <dbReference type="ARBA" id="ARBA00004123"/>
    </source>
</evidence>
<dbReference type="SUPFAM" id="SSF53254">
    <property type="entry name" value="Phosphoglycerate mutase-like"/>
    <property type="match status" value="1"/>
</dbReference>
<dbReference type="InterPro" id="IPR036028">
    <property type="entry name" value="SH3-like_dom_sf"/>
</dbReference>
<dbReference type="InterPro" id="IPR001452">
    <property type="entry name" value="SH3_domain"/>
</dbReference>
<dbReference type="Pfam" id="PF14604">
    <property type="entry name" value="SH3_9"/>
    <property type="match status" value="1"/>
</dbReference>
<dbReference type="GO" id="GO:0003993">
    <property type="term" value="F:acid phosphatase activity"/>
    <property type="evidence" value="ECO:0007669"/>
    <property type="project" value="UniProtKB-ARBA"/>
</dbReference>
<evidence type="ECO:0000259" key="16">
    <source>
        <dbReference type="PROSITE" id="PS50030"/>
    </source>
</evidence>
<gene>
    <name evidence="17" type="ORF">g.17187</name>
</gene>
<dbReference type="Gene3D" id="1.10.8.10">
    <property type="entry name" value="DNA helicase RuvA subunit, C-terminal domain"/>
    <property type="match status" value="1"/>
</dbReference>
<accession>A0A1B6ITE9</accession>
<evidence type="ECO:0000256" key="5">
    <source>
        <dbReference type="ARBA" id="ARBA00022801"/>
    </source>
</evidence>